<organism evidence="15 16">
    <name type="scientific">Bambusicola thoracicus</name>
    <name type="common">Chinese bamboo-partridge</name>
    <name type="synonym">Perdix thoracica</name>
    <dbReference type="NCBI Taxonomy" id="9083"/>
    <lineage>
        <taxon>Eukaryota</taxon>
        <taxon>Metazoa</taxon>
        <taxon>Chordata</taxon>
        <taxon>Craniata</taxon>
        <taxon>Vertebrata</taxon>
        <taxon>Euteleostomi</taxon>
        <taxon>Archelosauria</taxon>
        <taxon>Archosauria</taxon>
        <taxon>Dinosauria</taxon>
        <taxon>Saurischia</taxon>
        <taxon>Theropoda</taxon>
        <taxon>Coelurosauria</taxon>
        <taxon>Aves</taxon>
        <taxon>Neognathae</taxon>
        <taxon>Galloanserae</taxon>
        <taxon>Galliformes</taxon>
        <taxon>Phasianidae</taxon>
        <taxon>Perdicinae</taxon>
        <taxon>Bambusicola</taxon>
    </lineage>
</organism>
<dbReference type="AlphaFoldDB" id="A0A2P4S7Z7"/>
<dbReference type="Gene3D" id="2.60.40.10">
    <property type="entry name" value="Immunoglobulins"/>
    <property type="match status" value="1"/>
</dbReference>
<dbReference type="FunFam" id="2.60.40.10:FF:001514">
    <property type="entry name" value="CD8 alpha chain"/>
    <property type="match status" value="1"/>
</dbReference>
<dbReference type="InterPro" id="IPR036179">
    <property type="entry name" value="Ig-like_dom_sf"/>
</dbReference>
<evidence type="ECO:0000256" key="2">
    <source>
        <dbReference type="ARBA" id="ARBA00022475"/>
    </source>
</evidence>
<dbReference type="GO" id="GO:0009897">
    <property type="term" value="C:external side of plasma membrane"/>
    <property type="evidence" value="ECO:0007669"/>
    <property type="project" value="TreeGrafter"/>
</dbReference>
<keyword evidence="13" id="KW-0393">Immunoglobulin domain</keyword>
<keyword evidence="12" id="KW-0449">Lipoprotein</keyword>
<keyword evidence="8" id="KW-0472">Membrane</keyword>
<dbReference type="PANTHER" id="PTHR10441">
    <property type="entry name" value="CD8 ALPHA CHAIN"/>
    <property type="match status" value="1"/>
</dbReference>
<evidence type="ECO:0000256" key="8">
    <source>
        <dbReference type="ARBA" id="ARBA00023136"/>
    </source>
</evidence>
<proteinExistence type="predicted"/>
<dbReference type="GO" id="GO:0045065">
    <property type="term" value="P:cytotoxic T cell differentiation"/>
    <property type="evidence" value="ECO:0007669"/>
    <property type="project" value="TreeGrafter"/>
</dbReference>
<protein>
    <recommendedName>
        <fullName evidence="14">Ig-like domain-containing protein</fullName>
    </recommendedName>
</protein>
<dbReference type="InterPro" id="IPR013106">
    <property type="entry name" value="Ig_V-set"/>
</dbReference>
<evidence type="ECO:0000256" key="7">
    <source>
        <dbReference type="ARBA" id="ARBA00023130"/>
    </source>
</evidence>
<keyword evidence="6" id="KW-1133">Transmembrane helix</keyword>
<dbReference type="InterPro" id="IPR015468">
    <property type="entry name" value="CD8_asu"/>
</dbReference>
<keyword evidence="2" id="KW-1003">Cell membrane</keyword>
<dbReference type="Proteomes" id="UP000237246">
    <property type="component" value="Unassembled WGS sequence"/>
</dbReference>
<keyword evidence="3" id="KW-0812">Transmembrane</keyword>
<feature type="non-terminal residue" evidence="15">
    <location>
        <position position="103"/>
    </location>
</feature>
<keyword evidence="9" id="KW-0564">Palmitate</keyword>
<keyword evidence="7" id="KW-1064">Adaptive immunity</keyword>
<dbReference type="InterPro" id="IPR007110">
    <property type="entry name" value="Ig-like_dom"/>
</dbReference>
<keyword evidence="4" id="KW-0732">Signal</keyword>
<dbReference type="PANTHER" id="PTHR10441:SF2">
    <property type="entry name" value="T-CELL SURFACE GLYCOPROTEIN CD8 ALPHA CHAIN"/>
    <property type="match status" value="1"/>
</dbReference>
<keyword evidence="11" id="KW-0325">Glycoprotein</keyword>
<dbReference type="GO" id="GO:0002456">
    <property type="term" value="P:T cell mediated immunity"/>
    <property type="evidence" value="ECO:0007669"/>
    <property type="project" value="TreeGrafter"/>
</dbReference>
<dbReference type="PROSITE" id="PS50835">
    <property type="entry name" value="IG_LIKE"/>
    <property type="match status" value="1"/>
</dbReference>
<feature type="domain" description="Ig-like" evidence="14">
    <location>
        <begin position="1"/>
        <end position="84"/>
    </location>
</feature>
<dbReference type="Pfam" id="PF07686">
    <property type="entry name" value="V-set"/>
    <property type="match status" value="1"/>
</dbReference>
<keyword evidence="5" id="KW-0391">Immunity</keyword>
<evidence type="ECO:0000313" key="16">
    <source>
        <dbReference type="Proteomes" id="UP000237246"/>
    </source>
</evidence>
<evidence type="ECO:0000256" key="5">
    <source>
        <dbReference type="ARBA" id="ARBA00022859"/>
    </source>
</evidence>
<evidence type="ECO:0000259" key="14">
    <source>
        <dbReference type="PROSITE" id="PS50835"/>
    </source>
</evidence>
<gene>
    <name evidence="15" type="ORF">CIB84_016022</name>
</gene>
<evidence type="ECO:0000256" key="10">
    <source>
        <dbReference type="ARBA" id="ARBA00023157"/>
    </source>
</evidence>
<evidence type="ECO:0000256" key="6">
    <source>
        <dbReference type="ARBA" id="ARBA00022989"/>
    </source>
</evidence>
<evidence type="ECO:0000256" key="12">
    <source>
        <dbReference type="ARBA" id="ARBA00023288"/>
    </source>
</evidence>
<evidence type="ECO:0000256" key="13">
    <source>
        <dbReference type="ARBA" id="ARBA00023319"/>
    </source>
</evidence>
<evidence type="ECO:0000256" key="4">
    <source>
        <dbReference type="ARBA" id="ARBA00022729"/>
    </source>
</evidence>
<accession>A0A2P4S7Z7</accession>
<dbReference type="OrthoDB" id="9118873at2759"/>
<sequence>MKHPQEGRQLELECPPYDRDIPVFWIRLDKFENLHFLVSSTPVSRTTFHGNKRTSSRFDTWWRGNTYRLVVKNFTTQDEGTYFCINYTNQVLHFSSGQRAFFP</sequence>
<comment type="caution">
    <text evidence="15">The sequence shown here is derived from an EMBL/GenBank/DDBJ whole genome shotgun (WGS) entry which is preliminary data.</text>
</comment>
<keyword evidence="10" id="KW-1015">Disulfide bond</keyword>
<keyword evidence="16" id="KW-1185">Reference proteome</keyword>
<evidence type="ECO:0000256" key="1">
    <source>
        <dbReference type="ARBA" id="ARBA00004251"/>
    </source>
</evidence>
<comment type="subcellular location">
    <subcellularLocation>
        <location evidence="1">Cell membrane</location>
        <topology evidence="1">Single-pass type I membrane protein</topology>
    </subcellularLocation>
</comment>
<reference evidence="15 16" key="1">
    <citation type="submission" date="2018-01" db="EMBL/GenBank/DDBJ databases">
        <title>Comparison of the Chinese Bamboo Partridge and Red Junglefowl genome sequences highlights the importance of demography in genome evolution.</title>
        <authorList>
            <person name="Tiley G.P."/>
            <person name="Kimball R.T."/>
            <person name="Braun E.L."/>
            <person name="Burleigh J.G."/>
        </authorList>
    </citation>
    <scope>NUCLEOTIDE SEQUENCE [LARGE SCALE GENOMIC DNA]</scope>
    <source>
        <strain evidence="15">RTK389</strain>
        <tissue evidence="15">Blood</tissue>
    </source>
</reference>
<evidence type="ECO:0000256" key="11">
    <source>
        <dbReference type="ARBA" id="ARBA00023180"/>
    </source>
</evidence>
<dbReference type="GO" id="GO:0007166">
    <property type="term" value="P:cell surface receptor signaling pathway"/>
    <property type="evidence" value="ECO:0007669"/>
    <property type="project" value="TreeGrafter"/>
</dbReference>
<dbReference type="EMBL" id="PPHD01086660">
    <property type="protein sequence ID" value="POI20231.1"/>
    <property type="molecule type" value="Genomic_DNA"/>
</dbReference>
<evidence type="ECO:0000256" key="9">
    <source>
        <dbReference type="ARBA" id="ARBA00023139"/>
    </source>
</evidence>
<evidence type="ECO:0000256" key="3">
    <source>
        <dbReference type="ARBA" id="ARBA00022692"/>
    </source>
</evidence>
<dbReference type="SUPFAM" id="SSF48726">
    <property type="entry name" value="Immunoglobulin"/>
    <property type="match status" value="1"/>
</dbReference>
<name>A0A2P4S7Z7_BAMTH</name>
<dbReference type="InterPro" id="IPR013783">
    <property type="entry name" value="Ig-like_fold"/>
</dbReference>
<evidence type="ECO:0000313" key="15">
    <source>
        <dbReference type="EMBL" id="POI20231.1"/>
    </source>
</evidence>